<dbReference type="SMART" id="SM00248">
    <property type="entry name" value="ANK"/>
    <property type="match status" value="3"/>
</dbReference>
<evidence type="ECO:0000313" key="1">
    <source>
        <dbReference type="EMBL" id="KAF6017546.1"/>
    </source>
</evidence>
<dbReference type="Proteomes" id="UP000593567">
    <property type="component" value="Unassembled WGS sequence"/>
</dbReference>
<dbReference type="Gene3D" id="1.25.40.20">
    <property type="entry name" value="Ankyrin repeat-containing domain"/>
    <property type="match status" value="2"/>
</dbReference>
<dbReference type="AlphaFoldDB" id="A0A7J7IVG6"/>
<reference evidence="1" key="1">
    <citation type="submission" date="2020-06" db="EMBL/GenBank/DDBJ databases">
        <title>Draft genome of Bugula neritina, a colonial animal packing powerful symbionts and potential medicines.</title>
        <authorList>
            <person name="Rayko M."/>
        </authorList>
    </citation>
    <scope>NUCLEOTIDE SEQUENCE [LARGE SCALE GENOMIC DNA]</scope>
    <source>
        <strain evidence="1">Kwan_BN1</strain>
    </source>
</reference>
<gene>
    <name evidence="1" type="ORF">EB796_024151</name>
</gene>
<dbReference type="SUPFAM" id="SSF48452">
    <property type="entry name" value="TPR-like"/>
    <property type="match status" value="1"/>
</dbReference>
<organism evidence="1 2">
    <name type="scientific">Bugula neritina</name>
    <name type="common">Brown bryozoan</name>
    <name type="synonym">Sertularia neritina</name>
    <dbReference type="NCBI Taxonomy" id="10212"/>
    <lineage>
        <taxon>Eukaryota</taxon>
        <taxon>Metazoa</taxon>
        <taxon>Spiralia</taxon>
        <taxon>Lophotrochozoa</taxon>
        <taxon>Bryozoa</taxon>
        <taxon>Gymnolaemata</taxon>
        <taxon>Cheilostomatida</taxon>
        <taxon>Flustrina</taxon>
        <taxon>Buguloidea</taxon>
        <taxon>Bugulidae</taxon>
        <taxon>Bugula</taxon>
    </lineage>
</organism>
<protein>
    <submittedName>
        <fullName evidence="1">Uncharacterized protein</fullName>
    </submittedName>
</protein>
<dbReference type="InterPro" id="IPR011990">
    <property type="entry name" value="TPR-like_helical_dom_sf"/>
</dbReference>
<accession>A0A7J7IVG6</accession>
<sequence length="465" mass="53304">MNKFPRDVKWNILSCCTQKQGATALHIAVAERSVKAVILLLDAAEERRDDLLNLTDRNKKSAVDYTSEFSLLGKYLRLSSTDINPGTAVYKAVVADDLMMVQFIYEHSMKPFAIDFIKNNANGRNLIQEACKSNSLNVLKYFITLLTESERLKCLLEVSAEGDTAMHTCAVYNRPAALHLILKSVCRQNRLLLFPSKNQRGETVTDVGLPHQGVLDTLDLVYIYKLNFYIRPIYITYAIFIIDHKWICDQNLLDIFTKYEHSLFNIQLTNERLQQMYRVIEKNRVPCELGYVRNVNYDAAKCLMFGDLQQAQTLIGQALETSPLSVHALCNMGVYLLKMQIPDYSEAELVALQLLELLSQANGKVKLTAKIDFAYWYSESLQTDAARQHSSEIFEQCLDDCKKCDDGVLMNEYCSYFYVKILVRTLKHANLRSIPMDYVEETIRRVTRHLKVLAKGDVDYIMVKC</sequence>
<proteinExistence type="predicted"/>
<name>A0A7J7IVG6_BUGNE</name>
<evidence type="ECO:0000313" key="2">
    <source>
        <dbReference type="Proteomes" id="UP000593567"/>
    </source>
</evidence>
<dbReference type="SUPFAM" id="SSF48403">
    <property type="entry name" value="Ankyrin repeat"/>
    <property type="match status" value="1"/>
</dbReference>
<dbReference type="EMBL" id="VXIV02003382">
    <property type="protein sequence ID" value="KAF6017546.1"/>
    <property type="molecule type" value="Genomic_DNA"/>
</dbReference>
<dbReference type="InterPro" id="IPR036770">
    <property type="entry name" value="Ankyrin_rpt-contain_sf"/>
</dbReference>
<keyword evidence="2" id="KW-1185">Reference proteome</keyword>
<comment type="caution">
    <text evidence="1">The sequence shown here is derived from an EMBL/GenBank/DDBJ whole genome shotgun (WGS) entry which is preliminary data.</text>
</comment>
<dbReference type="InterPro" id="IPR002110">
    <property type="entry name" value="Ankyrin_rpt"/>
</dbReference>